<dbReference type="PANTHER" id="PTHR43581">
    <property type="entry name" value="ATP/GTP PHOSPHATASE"/>
    <property type="match status" value="1"/>
</dbReference>
<evidence type="ECO:0000313" key="3">
    <source>
        <dbReference type="Proteomes" id="UP000186551"/>
    </source>
</evidence>
<accession>A0A1Q5PCY0</accession>
<dbReference type="Gene3D" id="3.40.50.300">
    <property type="entry name" value="P-loop containing nucleotide triphosphate hydrolases"/>
    <property type="match status" value="1"/>
</dbReference>
<dbReference type="OrthoDB" id="9784297at2"/>
<gene>
    <name evidence="2" type="ORF">A3841_16705</name>
</gene>
<proteinExistence type="predicted"/>
<dbReference type="RefSeq" id="WP_073852110.1">
    <property type="nucleotide sequence ID" value="NZ_LVWA01000005.1"/>
</dbReference>
<feature type="domain" description="Endonuclease GajA/Old nuclease/RecF-like AAA" evidence="1">
    <location>
        <begin position="1"/>
        <end position="359"/>
    </location>
</feature>
<sequence>MNIYDISIENFRGIRSVDKIKCGRLNTIVGKNDSGKSCLIKALDAFFNKKFLKEDFNLYKAETENTSITIRFTPSVELHPLLLDEEGKFSVTKKFSFNKSGKLDIEVLYTCHDINHEKIGNCFGLKEDALNSFLGTELKVEFKKSGRTITNFSKIQQIFELTESFGRIEKTHTADLLFKNIEAIYPEFKFPTFSIFDAEFNLDINHTDFQKQFKTLVNNSLERNKELTSKIEHEVATDLSNEFRQIRGFMQKNVPDLESINPTVNCSWNSLVKFDLSLKFQNEEKSIPLSHKRTGFKRLLMVAYFEYLASKTADDNQIFAVEEPETYLHPSLQGDLLKSILTISNSSQFFITTHSPIFAGATSSSNIIIVKKDNFTTNFFKYHDEDSTIKSVINELGVRPDYNLLKSAKFLIFVEGYSDIHFLQSYAKTVLGKDLEVDNIICVIGGGSALSNYTDLDLFKKLSNGQSDKYAVFIDGDNGDVSKSKANQKIKHHCENDGAIFFQLSRRDIENYCHPERIKAVYIDEIYSKEGDLSRNPIIQQYSSSSIEFSSDEVEVDKYLDSLGFKSFKDGNNVKVFKSMTKEQWENMDDRGELSNFLAAVYERLDQQLLTALTDFQSN</sequence>
<dbReference type="PANTHER" id="PTHR43581:SF2">
    <property type="entry name" value="EXCINUCLEASE ATPASE SUBUNIT"/>
    <property type="match status" value="1"/>
</dbReference>
<dbReference type="STRING" id="1797110.A3841_16705"/>
<dbReference type="InterPro" id="IPR027417">
    <property type="entry name" value="P-loop_NTPase"/>
</dbReference>
<evidence type="ECO:0000259" key="1">
    <source>
        <dbReference type="Pfam" id="PF13175"/>
    </source>
</evidence>
<reference evidence="2 3" key="1">
    <citation type="submission" date="2016-03" db="EMBL/GenBank/DDBJ databases">
        <title>Genome sequence of Pontibacter sp. nov., of the family cytophagaceae, isolated from marine sediment of the Yellow Sea, China.</title>
        <authorList>
            <person name="Zhang G."/>
            <person name="Zhang R."/>
        </authorList>
    </citation>
    <scope>NUCLEOTIDE SEQUENCE [LARGE SCALE GENOMIC DNA]</scope>
    <source>
        <strain evidence="2 3">S10-8</strain>
    </source>
</reference>
<comment type="caution">
    <text evidence="2">The sequence shown here is derived from an EMBL/GenBank/DDBJ whole genome shotgun (WGS) entry which is preliminary data.</text>
</comment>
<name>A0A1Q5PCY0_9BACT</name>
<dbReference type="AlphaFoldDB" id="A0A1Q5PCY0"/>
<organism evidence="2 3">
    <name type="scientific">Pontibacter flavimaris</name>
    <dbReference type="NCBI Taxonomy" id="1797110"/>
    <lineage>
        <taxon>Bacteria</taxon>
        <taxon>Pseudomonadati</taxon>
        <taxon>Bacteroidota</taxon>
        <taxon>Cytophagia</taxon>
        <taxon>Cytophagales</taxon>
        <taxon>Hymenobacteraceae</taxon>
        <taxon>Pontibacter</taxon>
    </lineage>
</organism>
<dbReference type="SUPFAM" id="SSF52540">
    <property type="entry name" value="P-loop containing nucleoside triphosphate hydrolases"/>
    <property type="match status" value="1"/>
</dbReference>
<keyword evidence="3" id="KW-1185">Reference proteome</keyword>
<evidence type="ECO:0000313" key="2">
    <source>
        <dbReference type="EMBL" id="OKL40002.1"/>
    </source>
</evidence>
<protein>
    <recommendedName>
        <fullName evidence="1">Endonuclease GajA/Old nuclease/RecF-like AAA domain-containing protein</fullName>
    </recommendedName>
</protein>
<dbReference type="InterPro" id="IPR051396">
    <property type="entry name" value="Bact_Antivir_Def_Nuclease"/>
</dbReference>
<dbReference type="Pfam" id="PF13175">
    <property type="entry name" value="AAA_15"/>
    <property type="match status" value="1"/>
</dbReference>
<dbReference type="Proteomes" id="UP000186551">
    <property type="component" value="Unassembled WGS sequence"/>
</dbReference>
<dbReference type="EMBL" id="LVWA01000005">
    <property type="protein sequence ID" value="OKL40002.1"/>
    <property type="molecule type" value="Genomic_DNA"/>
</dbReference>
<dbReference type="InterPro" id="IPR041685">
    <property type="entry name" value="AAA_GajA/Old/RecF-like"/>
</dbReference>